<dbReference type="Pfam" id="PF08386">
    <property type="entry name" value="Abhydrolase_4"/>
    <property type="match status" value="1"/>
</dbReference>
<gene>
    <name evidence="6" type="ORF">PDIGIT_LOCUS5501</name>
</gene>
<dbReference type="SUPFAM" id="SSF53474">
    <property type="entry name" value="alpha/beta-Hydrolases"/>
    <property type="match status" value="1"/>
</dbReference>
<organism evidence="6 7">
    <name type="scientific">Periconia digitata</name>
    <dbReference type="NCBI Taxonomy" id="1303443"/>
    <lineage>
        <taxon>Eukaryota</taxon>
        <taxon>Fungi</taxon>
        <taxon>Dikarya</taxon>
        <taxon>Ascomycota</taxon>
        <taxon>Pezizomycotina</taxon>
        <taxon>Dothideomycetes</taxon>
        <taxon>Pleosporomycetidae</taxon>
        <taxon>Pleosporales</taxon>
        <taxon>Massarineae</taxon>
        <taxon>Periconiaceae</taxon>
        <taxon>Periconia</taxon>
    </lineage>
</organism>
<evidence type="ECO:0000256" key="1">
    <source>
        <dbReference type="ARBA" id="ARBA00010088"/>
    </source>
</evidence>
<evidence type="ECO:0000256" key="3">
    <source>
        <dbReference type="SAM" id="SignalP"/>
    </source>
</evidence>
<feature type="domain" description="Peptidase S33 tripeptidyl aminopeptidase-like C-terminal" evidence="5">
    <location>
        <begin position="441"/>
        <end position="540"/>
    </location>
</feature>
<dbReference type="PANTHER" id="PTHR43248:SF25">
    <property type="entry name" value="AB HYDROLASE-1 DOMAIN-CONTAINING PROTEIN-RELATED"/>
    <property type="match status" value="1"/>
</dbReference>
<evidence type="ECO:0000256" key="2">
    <source>
        <dbReference type="ARBA" id="ARBA00022801"/>
    </source>
</evidence>
<keyword evidence="2" id="KW-0378">Hydrolase</keyword>
<evidence type="ECO:0000259" key="5">
    <source>
        <dbReference type="Pfam" id="PF08386"/>
    </source>
</evidence>
<dbReference type="InterPro" id="IPR000073">
    <property type="entry name" value="AB_hydrolase_1"/>
</dbReference>
<dbReference type="AlphaFoldDB" id="A0A9W4UA62"/>
<dbReference type="Proteomes" id="UP001152607">
    <property type="component" value="Unassembled WGS sequence"/>
</dbReference>
<dbReference type="InterPro" id="IPR029058">
    <property type="entry name" value="AB_hydrolase_fold"/>
</dbReference>
<dbReference type="GO" id="GO:0016787">
    <property type="term" value="F:hydrolase activity"/>
    <property type="evidence" value="ECO:0007669"/>
    <property type="project" value="UniProtKB-KW"/>
</dbReference>
<feature type="chain" id="PRO_5040954979" evidence="3">
    <location>
        <begin position="23"/>
        <end position="551"/>
    </location>
</feature>
<accession>A0A9W4UA62</accession>
<dbReference type="InterPro" id="IPR013595">
    <property type="entry name" value="Pept_S33_TAP-like_C"/>
</dbReference>
<keyword evidence="7" id="KW-1185">Reference proteome</keyword>
<dbReference type="Pfam" id="PF00561">
    <property type="entry name" value="Abhydrolase_1"/>
    <property type="match status" value="1"/>
</dbReference>
<evidence type="ECO:0000313" key="6">
    <source>
        <dbReference type="EMBL" id="CAI6332476.1"/>
    </source>
</evidence>
<comment type="caution">
    <text evidence="6">The sequence shown here is derived from an EMBL/GenBank/DDBJ whole genome shotgun (WGS) entry which is preliminary data.</text>
</comment>
<keyword evidence="3" id="KW-0732">Signal</keyword>
<feature type="signal peptide" evidence="3">
    <location>
        <begin position="1"/>
        <end position="22"/>
    </location>
</feature>
<dbReference type="EMBL" id="CAOQHR010000003">
    <property type="protein sequence ID" value="CAI6332476.1"/>
    <property type="molecule type" value="Genomic_DNA"/>
</dbReference>
<reference evidence="6" key="1">
    <citation type="submission" date="2023-01" db="EMBL/GenBank/DDBJ databases">
        <authorList>
            <person name="Van Ghelder C."/>
            <person name="Rancurel C."/>
        </authorList>
    </citation>
    <scope>NUCLEOTIDE SEQUENCE</scope>
    <source>
        <strain evidence="6">CNCM I-4278</strain>
    </source>
</reference>
<dbReference type="Gene3D" id="3.40.50.1820">
    <property type="entry name" value="alpha/beta hydrolase"/>
    <property type="match status" value="1"/>
</dbReference>
<dbReference type="PANTHER" id="PTHR43248">
    <property type="entry name" value="2-SUCCINYL-6-HYDROXY-2,4-CYCLOHEXADIENE-1-CARBOXYLATE SYNTHASE"/>
    <property type="match status" value="1"/>
</dbReference>
<protein>
    <submittedName>
        <fullName evidence="6">Uncharacterized protein</fullName>
    </submittedName>
</protein>
<comment type="similarity">
    <text evidence="1">Belongs to the peptidase S33 family.</text>
</comment>
<dbReference type="InterPro" id="IPR051601">
    <property type="entry name" value="Serine_prot/Carboxylest_S33"/>
</dbReference>
<name>A0A9W4UA62_9PLEO</name>
<feature type="domain" description="AB hydrolase-1" evidence="4">
    <location>
        <begin position="99"/>
        <end position="258"/>
    </location>
</feature>
<sequence length="551" mass="60147">MSTMAKSATLLTLLRYISVTAAGPLSARYAYGQGSGNQSMIYSFENVPSSVDLLWTPCYDNFTCARLEVPLDYEDESAGTTTIAFMKLEATKQPAKGDLIVNPGGPANSGAKAAFVGTAPGLVGDEWNIIGMDPRGVNNSGPHINCFPDSYTQQTFIHHSLNSDINLYDEVPRANYWGLTGALGDWCSKTLDSKVRYANTPATARDMLQYAEKLAISKGEDPKKAKVDYYGASYGTLLGATFARLFPDRLGRFIIDAVADAEDYYSGAWTVGVQQAEEALLDFTHSCYRAGTKCPFFANDTSSENILSRIDAIISSLEKSPIPIVEPETTEHPFIITHNDIRGFILGELYSQVTGYPKIATVLALLEARNSTLLPELLSVKQIHKGDVPRESTHTQQYDGALSRIAIACNDNDGRHNISSPELFSEHLAKQKELSPHFWAPWAITVQPSCWKWGLKVPESQKFPAKFETTQTNAPIVMLASRLDPVASSQDKMVKFFPGARILMLDAVGHGVASVASQCTREAVIKFLGTGELPSEGQVCEADSDPWVVSE</sequence>
<proteinExistence type="inferred from homology"/>
<dbReference type="OrthoDB" id="425534at2759"/>
<evidence type="ECO:0000259" key="4">
    <source>
        <dbReference type="Pfam" id="PF00561"/>
    </source>
</evidence>
<evidence type="ECO:0000313" key="7">
    <source>
        <dbReference type="Proteomes" id="UP001152607"/>
    </source>
</evidence>